<dbReference type="STRING" id="504805.SAMN05421505_13445"/>
<sequence>MQSTGENVIVSFYCKDPDSTGTEDCPAFYRTDRASWIVQGDRQGEHVEAQLVGLKPTETFVEIPERVVERMVIMYAKERYGVDLTGASRRVDQQHTPLPQA</sequence>
<reference evidence="1 2" key="1">
    <citation type="submission" date="2016-10" db="EMBL/GenBank/DDBJ databases">
        <authorList>
            <person name="de Groot N.N."/>
        </authorList>
    </citation>
    <scope>NUCLEOTIDE SEQUENCE [LARGE SCALE GENOMIC DNA]</scope>
    <source>
        <strain evidence="1 2">CPCC 201354</strain>
    </source>
</reference>
<gene>
    <name evidence="1" type="ORF">SAMN05421505_13445</name>
</gene>
<name>A0A1G8HXG9_9ACTN</name>
<accession>A0A1G8HXG9</accession>
<keyword evidence="2" id="KW-1185">Reference proteome</keyword>
<dbReference type="AlphaFoldDB" id="A0A1G8HXG9"/>
<protein>
    <submittedName>
        <fullName evidence="1">Uncharacterized protein</fullName>
    </submittedName>
</protein>
<evidence type="ECO:0000313" key="2">
    <source>
        <dbReference type="Proteomes" id="UP000198923"/>
    </source>
</evidence>
<dbReference type="Proteomes" id="UP000198923">
    <property type="component" value="Unassembled WGS sequence"/>
</dbReference>
<organism evidence="1 2">
    <name type="scientific">Sinosporangium album</name>
    <dbReference type="NCBI Taxonomy" id="504805"/>
    <lineage>
        <taxon>Bacteria</taxon>
        <taxon>Bacillati</taxon>
        <taxon>Actinomycetota</taxon>
        <taxon>Actinomycetes</taxon>
        <taxon>Streptosporangiales</taxon>
        <taxon>Streptosporangiaceae</taxon>
        <taxon>Sinosporangium</taxon>
    </lineage>
</organism>
<proteinExistence type="predicted"/>
<evidence type="ECO:0000313" key="1">
    <source>
        <dbReference type="EMBL" id="SDI11297.1"/>
    </source>
</evidence>
<dbReference type="EMBL" id="FNCN01000034">
    <property type="protein sequence ID" value="SDI11297.1"/>
    <property type="molecule type" value="Genomic_DNA"/>
</dbReference>